<evidence type="ECO:0000313" key="1">
    <source>
        <dbReference type="EMBL" id="KDR37818.1"/>
    </source>
</evidence>
<protein>
    <submittedName>
        <fullName evidence="1">Uncharacterized protein</fullName>
    </submittedName>
</protein>
<organism evidence="1 2">
    <name type="scientific">Caballeronia glathei</name>
    <dbReference type="NCBI Taxonomy" id="60547"/>
    <lineage>
        <taxon>Bacteria</taxon>
        <taxon>Pseudomonadati</taxon>
        <taxon>Pseudomonadota</taxon>
        <taxon>Betaproteobacteria</taxon>
        <taxon>Burkholderiales</taxon>
        <taxon>Burkholderiaceae</taxon>
        <taxon>Caballeronia</taxon>
    </lineage>
</organism>
<keyword evidence="2" id="KW-1185">Reference proteome</keyword>
<sequence>MPEENIDGLTGKIRYSLGLRLIWLFDTERLDEGLRELSACVKDYGNDGAHEGTLDEVAALDLQDFTVMHR</sequence>
<dbReference type="AlphaFoldDB" id="A0A069PAZ1"/>
<dbReference type="Proteomes" id="UP000027466">
    <property type="component" value="Unassembled WGS sequence"/>
</dbReference>
<accession>A0A069PAZ1</accession>
<gene>
    <name evidence="1" type="ORF">BG61_06870</name>
</gene>
<reference evidence="1 2" key="1">
    <citation type="submission" date="2014-03" db="EMBL/GenBank/DDBJ databases">
        <title>Draft Genome Sequences of Four Burkholderia Strains.</title>
        <authorList>
            <person name="Liu X.Y."/>
            <person name="Li C.X."/>
            <person name="Xu J.H."/>
        </authorList>
    </citation>
    <scope>NUCLEOTIDE SEQUENCE [LARGE SCALE GENOMIC DNA]</scope>
    <source>
        <strain evidence="1 2">DSM 50014</strain>
    </source>
</reference>
<dbReference type="EMBL" id="JFHC01000134">
    <property type="protein sequence ID" value="KDR37818.1"/>
    <property type="molecule type" value="Genomic_DNA"/>
</dbReference>
<comment type="caution">
    <text evidence="1">The sequence shown here is derived from an EMBL/GenBank/DDBJ whole genome shotgun (WGS) entry which is preliminary data.</text>
</comment>
<proteinExistence type="predicted"/>
<evidence type="ECO:0000313" key="2">
    <source>
        <dbReference type="Proteomes" id="UP000027466"/>
    </source>
</evidence>
<dbReference type="RefSeq" id="WP_035943083.1">
    <property type="nucleotide sequence ID" value="NZ_CADFFX010000070.1"/>
</dbReference>
<name>A0A069PAZ1_9BURK</name>